<organism evidence="1 2">
    <name type="scientific">Oryza sativa subsp. indica</name>
    <name type="common">Rice</name>
    <dbReference type="NCBI Taxonomy" id="39946"/>
    <lineage>
        <taxon>Eukaryota</taxon>
        <taxon>Viridiplantae</taxon>
        <taxon>Streptophyta</taxon>
        <taxon>Embryophyta</taxon>
        <taxon>Tracheophyta</taxon>
        <taxon>Spermatophyta</taxon>
        <taxon>Magnoliopsida</taxon>
        <taxon>Liliopsida</taxon>
        <taxon>Poales</taxon>
        <taxon>Poaceae</taxon>
        <taxon>BOP clade</taxon>
        <taxon>Oryzoideae</taxon>
        <taxon>Oryzeae</taxon>
        <taxon>Oryzinae</taxon>
        <taxon>Oryza</taxon>
        <taxon>Oryza sativa</taxon>
    </lineage>
</organism>
<protein>
    <submittedName>
        <fullName evidence="1">Uncharacterized protein</fullName>
    </submittedName>
</protein>
<dbReference type="Proteomes" id="UP000007015">
    <property type="component" value="Chromosome 11"/>
</dbReference>
<dbReference type="Gramene" id="BGIOSGA033998-TA">
    <property type="protein sequence ID" value="BGIOSGA033998-PA"/>
    <property type="gene ID" value="BGIOSGA033998"/>
</dbReference>
<accession>B8BKH4</accession>
<dbReference type="EMBL" id="CM000136">
    <property type="protein sequence ID" value="EEC68160.1"/>
    <property type="molecule type" value="Genomic_DNA"/>
</dbReference>
<reference evidence="1 2" key="1">
    <citation type="journal article" date="2005" name="PLoS Biol.">
        <title>The genomes of Oryza sativa: a history of duplications.</title>
        <authorList>
            <person name="Yu J."/>
            <person name="Wang J."/>
            <person name="Lin W."/>
            <person name="Li S."/>
            <person name="Li H."/>
            <person name="Zhou J."/>
            <person name="Ni P."/>
            <person name="Dong W."/>
            <person name="Hu S."/>
            <person name="Zeng C."/>
            <person name="Zhang J."/>
            <person name="Zhang Y."/>
            <person name="Li R."/>
            <person name="Xu Z."/>
            <person name="Li S."/>
            <person name="Li X."/>
            <person name="Zheng H."/>
            <person name="Cong L."/>
            <person name="Lin L."/>
            <person name="Yin J."/>
            <person name="Geng J."/>
            <person name="Li G."/>
            <person name="Shi J."/>
            <person name="Liu J."/>
            <person name="Lv H."/>
            <person name="Li J."/>
            <person name="Wang J."/>
            <person name="Deng Y."/>
            <person name="Ran L."/>
            <person name="Shi X."/>
            <person name="Wang X."/>
            <person name="Wu Q."/>
            <person name="Li C."/>
            <person name="Ren X."/>
            <person name="Wang J."/>
            <person name="Wang X."/>
            <person name="Li D."/>
            <person name="Liu D."/>
            <person name="Zhang X."/>
            <person name="Ji Z."/>
            <person name="Zhao W."/>
            <person name="Sun Y."/>
            <person name="Zhang Z."/>
            <person name="Bao J."/>
            <person name="Han Y."/>
            <person name="Dong L."/>
            <person name="Ji J."/>
            <person name="Chen P."/>
            <person name="Wu S."/>
            <person name="Liu J."/>
            <person name="Xiao Y."/>
            <person name="Bu D."/>
            <person name="Tan J."/>
            <person name="Yang L."/>
            <person name="Ye C."/>
            <person name="Zhang J."/>
            <person name="Xu J."/>
            <person name="Zhou Y."/>
            <person name="Yu Y."/>
            <person name="Zhang B."/>
            <person name="Zhuang S."/>
            <person name="Wei H."/>
            <person name="Liu B."/>
            <person name="Lei M."/>
            <person name="Yu H."/>
            <person name="Li Y."/>
            <person name="Xu H."/>
            <person name="Wei S."/>
            <person name="He X."/>
            <person name="Fang L."/>
            <person name="Zhang Z."/>
            <person name="Zhang Y."/>
            <person name="Huang X."/>
            <person name="Su Z."/>
            <person name="Tong W."/>
            <person name="Li J."/>
            <person name="Tong Z."/>
            <person name="Li S."/>
            <person name="Ye J."/>
            <person name="Wang L."/>
            <person name="Fang L."/>
            <person name="Lei T."/>
            <person name="Chen C."/>
            <person name="Chen H."/>
            <person name="Xu Z."/>
            <person name="Li H."/>
            <person name="Huang H."/>
            <person name="Zhang F."/>
            <person name="Xu H."/>
            <person name="Li N."/>
            <person name="Zhao C."/>
            <person name="Li S."/>
            <person name="Dong L."/>
            <person name="Huang Y."/>
            <person name="Li L."/>
            <person name="Xi Y."/>
            <person name="Qi Q."/>
            <person name="Li W."/>
            <person name="Zhang B."/>
            <person name="Hu W."/>
            <person name="Zhang Y."/>
            <person name="Tian X."/>
            <person name="Jiao Y."/>
            <person name="Liang X."/>
            <person name="Jin J."/>
            <person name="Gao L."/>
            <person name="Zheng W."/>
            <person name="Hao B."/>
            <person name="Liu S."/>
            <person name="Wang W."/>
            <person name="Yuan L."/>
            <person name="Cao M."/>
            <person name="McDermott J."/>
            <person name="Samudrala R."/>
            <person name="Wang J."/>
            <person name="Wong G.K."/>
            <person name="Yang H."/>
        </authorList>
    </citation>
    <scope>NUCLEOTIDE SEQUENCE [LARGE SCALE GENOMIC DNA]</scope>
    <source>
        <strain evidence="2">cv. 93-11</strain>
    </source>
</reference>
<evidence type="ECO:0000313" key="2">
    <source>
        <dbReference type="Proteomes" id="UP000007015"/>
    </source>
</evidence>
<proteinExistence type="predicted"/>
<sequence length="102" mass="11706">MAAATAAWDSLNHTDLDVDYVAVQQGLSPCSHGSSYKRFLRTVTAVSSNSRSRAKNKYRRTRTWWMIVVIDELLRHWWTSFQFHTLSLSPPASQVATRHTQL</sequence>
<name>B8BKH4_ORYSI</name>
<keyword evidence="2" id="KW-1185">Reference proteome</keyword>
<dbReference type="AlphaFoldDB" id="B8BKH4"/>
<evidence type="ECO:0000313" key="1">
    <source>
        <dbReference type="EMBL" id="EEC68160.1"/>
    </source>
</evidence>
<dbReference type="HOGENOM" id="CLU_2282093_0_0_1"/>
<gene>
    <name evidence="1" type="ORF">OsI_36099</name>
</gene>